<comment type="similarity">
    <text evidence="1">Belongs to the HpcH/HpaI aldolase family.</text>
</comment>
<gene>
    <name evidence="5" type="ORF">GV68_02755</name>
</gene>
<sequence>MARLNSVIAAFEQGRKAFGTFAPADMESALWVTEASYDGVIYEMEHRPWEPAQLRDTLQWMVSRKSIAVTGAPSVTPIVRIPANGGEMNQFLAKQALDMGAFGVVWPHVSTAEQAYNAVAACRYPRRDTAPLFEPQGIRGDSPKTASRFWGIRTGEYYRKADVWPLAPEGEILVILMIEDLAGIANLDEMLTRVPGIGAVMIGEGDLSQELGYPREYEHPEVVAAMAEIVGICKARGMRVGHPHVGSKNVEKVLADGYDLLLAAPVRSYAALETGRRLSGRA</sequence>
<dbReference type="PANTHER" id="PTHR30502">
    <property type="entry name" value="2-KETO-3-DEOXY-L-RHAMNONATE ALDOLASE"/>
    <property type="match status" value="1"/>
</dbReference>
<accession>A0A922T5L6</accession>
<evidence type="ECO:0000256" key="3">
    <source>
        <dbReference type="ARBA" id="ARBA00023239"/>
    </source>
</evidence>
<dbReference type="PANTHER" id="PTHR30502:SF0">
    <property type="entry name" value="PHOSPHOENOLPYRUVATE CARBOXYLASE FAMILY PROTEIN"/>
    <property type="match status" value="1"/>
</dbReference>
<dbReference type="Pfam" id="PF03328">
    <property type="entry name" value="HpcH_HpaI"/>
    <property type="match status" value="1"/>
</dbReference>
<proteinExistence type="inferred from homology"/>
<organism evidence="5 6">
    <name type="scientific">Pseudorhizobium pelagicum</name>
    <dbReference type="NCBI Taxonomy" id="1509405"/>
    <lineage>
        <taxon>Bacteria</taxon>
        <taxon>Pseudomonadati</taxon>
        <taxon>Pseudomonadota</taxon>
        <taxon>Alphaproteobacteria</taxon>
        <taxon>Hyphomicrobiales</taxon>
        <taxon>Rhizobiaceae</taxon>
        <taxon>Rhizobium/Agrobacterium group</taxon>
        <taxon>Pseudorhizobium</taxon>
    </lineage>
</organism>
<comment type="caution">
    <text evidence="5">The sequence shown here is derived from an EMBL/GenBank/DDBJ whole genome shotgun (WGS) entry which is preliminary data.</text>
</comment>
<name>A0A922T5L6_9HYPH</name>
<dbReference type="InterPro" id="IPR040442">
    <property type="entry name" value="Pyrv_kinase-like_dom_sf"/>
</dbReference>
<protein>
    <submittedName>
        <fullName evidence="5">Aldolase</fullName>
    </submittedName>
</protein>
<keyword evidence="6" id="KW-1185">Reference proteome</keyword>
<evidence type="ECO:0000259" key="4">
    <source>
        <dbReference type="Pfam" id="PF03328"/>
    </source>
</evidence>
<reference evidence="5 6" key="1">
    <citation type="submission" date="2014-06" db="EMBL/GenBank/DDBJ databases">
        <title>Rhizobium pelagicum/R2-400B4.</title>
        <authorList>
            <person name="Kimes N.E."/>
            <person name="Lopez-Perez M."/>
        </authorList>
    </citation>
    <scope>NUCLEOTIDE SEQUENCE [LARGE SCALE GENOMIC DNA]</scope>
    <source>
        <strain evidence="5 6">R2-400B4</strain>
    </source>
</reference>
<dbReference type="RefSeq" id="WP_037168480.1">
    <property type="nucleotide sequence ID" value="NZ_JOKI01000024.1"/>
</dbReference>
<dbReference type="AlphaFoldDB" id="A0A922T5L6"/>
<dbReference type="Proteomes" id="UP000052167">
    <property type="component" value="Unassembled WGS sequence"/>
</dbReference>
<dbReference type="SUPFAM" id="SSF51621">
    <property type="entry name" value="Phosphoenolpyruvate/pyruvate domain"/>
    <property type="match status" value="1"/>
</dbReference>
<dbReference type="GO" id="GO:0005737">
    <property type="term" value="C:cytoplasm"/>
    <property type="evidence" value="ECO:0007669"/>
    <property type="project" value="TreeGrafter"/>
</dbReference>
<keyword evidence="2" id="KW-0479">Metal-binding</keyword>
<keyword evidence="3" id="KW-0456">Lyase</keyword>
<feature type="domain" description="HpcH/HpaI aldolase/citrate lyase" evidence="4">
    <location>
        <begin position="32"/>
        <end position="258"/>
    </location>
</feature>
<dbReference type="GO" id="GO:0046872">
    <property type="term" value="F:metal ion binding"/>
    <property type="evidence" value="ECO:0007669"/>
    <property type="project" value="UniProtKB-KW"/>
</dbReference>
<evidence type="ECO:0000313" key="6">
    <source>
        <dbReference type="Proteomes" id="UP000052167"/>
    </source>
</evidence>
<dbReference type="InterPro" id="IPR050251">
    <property type="entry name" value="HpcH-HpaI_aldolase"/>
</dbReference>
<dbReference type="Gene3D" id="3.20.20.60">
    <property type="entry name" value="Phosphoenolpyruvate-binding domains"/>
    <property type="match status" value="1"/>
</dbReference>
<dbReference type="InterPro" id="IPR005000">
    <property type="entry name" value="Aldolase/citrate-lyase_domain"/>
</dbReference>
<dbReference type="OrthoDB" id="9802624at2"/>
<dbReference type="EMBL" id="JOKJ01000010">
    <property type="protein sequence ID" value="KEQ08239.1"/>
    <property type="molecule type" value="Genomic_DNA"/>
</dbReference>
<evidence type="ECO:0000313" key="5">
    <source>
        <dbReference type="EMBL" id="KEQ08239.1"/>
    </source>
</evidence>
<dbReference type="InterPro" id="IPR015813">
    <property type="entry name" value="Pyrv/PenolPyrv_kinase-like_dom"/>
</dbReference>
<dbReference type="GO" id="GO:0016832">
    <property type="term" value="F:aldehyde-lyase activity"/>
    <property type="evidence" value="ECO:0007669"/>
    <property type="project" value="TreeGrafter"/>
</dbReference>
<evidence type="ECO:0000256" key="1">
    <source>
        <dbReference type="ARBA" id="ARBA00005568"/>
    </source>
</evidence>
<evidence type="ECO:0000256" key="2">
    <source>
        <dbReference type="ARBA" id="ARBA00022723"/>
    </source>
</evidence>